<dbReference type="InterPro" id="IPR036709">
    <property type="entry name" value="Autotransporte_beta_dom_sf"/>
</dbReference>
<dbReference type="InterPro" id="IPR005546">
    <property type="entry name" value="Autotransporte_beta"/>
</dbReference>
<evidence type="ECO:0000256" key="1">
    <source>
        <dbReference type="SAM" id="MobiDB-lite"/>
    </source>
</evidence>
<dbReference type="PANTHER" id="PTHR12338">
    <property type="entry name" value="AUTOTRANSPORTER"/>
    <property type="match status" value="1"/>
</dbReference>
<dbReference type="InterPro" id="IPR006315">
    <property type="entry name" value="OM_autotransptr_brl_dom"/>
</dbReference>
<evidence type="ECO:0000313" key="5">
    <source>
        <dbReference type="Proteomes" id="UP000254848"/>
    </source>
</evidence>
<organism evidence="4 5">
    <name type="scientific">Enterobacillus tribolii</name>
    <dbReference type="NCBI Taxonomy" id="1487935"/>
    <lineage>
        <taxon>Bacteria</taxon>
        <taxon>Pseudomonadati</taxon>
        <taxon>Pseudomonadota</taxon>
        <taxon>Gammaproteobacteria</taxon>
        <taxon>Enterobacterales</taxon>
        <taxon>Hafniaceae</taxon>
        <taxon>Enterobacillus</taxon>
    </lineage>
</organism>
<name>A0A370R1I2_9GAMM</name>
<dbReference type="SMART" id="SM00869">
    <property type="entry name" value="Autotransporter"/>
    <property type="match status" value="1"/>
</dbReference>
<dbReference type="CDD" id="cd01344">
    <property type="entry name" value="PL2_Passenger_AT"/>
    <property type="match status" value="1"/>
</dbReference>
<keyword evidence="5" id="KW-1185">Reference proteome</keyword>
<feature type="signal peptide" evidence="2">
    <location>
        <begin position="1"/>
        <end position="27"/>
    </location>
</feature>
<dbReference type="Pfam" id="PF03797">
    <property type="entry name" value="Autotransporter"/>
    <property type="match status" value="1"/>
</dbReference>
<dbReference type="SUPFAM" id="SSF103515">
    <property type="entry name" value="Autotransporter"/>
    <property type="match status" value="1"/>
</dbReference>
<dbReference type="InterPro" id="IPR012332">
    <property type="entry name" value="Autotransporter_pectin_lyase_C"/>
</dbReference>
<dbReference type="InterPro" id="IPR011050">
    <property type="entry name" value="Pectin_lyase_fold/virulence"/>
</dbReference>
<sequence>MKKRVFSKSKFAISISLALLNGLPVYAATTVTGPNKTTFEDQLFNSSATTGASALKVEQGGEATLNGTSTIMVTVNAAKGIDITDTNSFADINGTADIDLGTYTGAVGINVENNGVLNVNDGGSLNIHSSASGSGTGPKGVVVTSGGTANLGNGTSIITSGSNSQLTQAEGIYVNNGASQDNDTRVTANNINIQTHGVNSAAIVVENDVSTSLGSWENTKSGIVQLSGTQNQITTTGAGSAGLATRATTYGSSLILVGNSSAPASVTITTSGENAAGISATTNGRIVLSGDNNIITTTGNNAYGVTAAAVSGMLGGQDVLGLVQIEGNANQIITQGDAAHAVYAGAGGNIVIDNTAGSSLIEAQGAGAHAVYANGASSTVLVPASITLNQNGGSISSAQGDVLRADSAILTATLQNTTLSSEQGRIIAATQSGASSVAGTVSVLAGTGAQLNGQVYADAASHATLTLDSGASWTGLGNGADVAVQQGGLWTMNDNSVLKSLSNAGNIVIEHNGADFRTITVEGNYVGNGGTLTMNTVFGDDNSQTDKLIITGDSSGSSYLKINNAGGTGALTVNGIEVVEVGGDSSGKFALSGRATAGGYEYYLYQGTPKQNDGNWYLRSELPTPDDGPVPDPDPTPNPTPDPDPGTDPAPTPDPGSDPTPPAVVAPEVGAYIGNQLAANMMFMHTLHQRLGEPQFTNALREDTARPTAMWLRVTGDHTKARAAGSQLRLQTNTAVVQLGGDIAQWTGEDNDRLHLGIMGGAGRAWTNSHSRLSDYNAKGNVDGYNVGVYGTWYNNALEQTGLYVDSWLQYSWFSNEVKGDYLERETYDSDGFTASLESGYTFSMYKGENKEWFIQPKAQVVWSGIKADDFNDAQGQRVSQSDDDNIMTRLGLRTYLRGSSPVNRAQIFQPFMEVNWIHNTSDFGVQYATPAQNGDFRLQGTKDIGEAKVGLQGQLSRNLSVWGEVSHQVGNQGYYNTSGLLGVKYVF</sequence>
<evidence type="ECO:0000313" key="4">
    <source>
        <dbReference type="EMBL" id="RDK95769.1"/>
    </source>
</evidence>
<dbReference type="Proteomes" id="UP000254848">
    <property type="component" value="Unassembled WGS sequence"/>
</dbReference>
<accession>A0A370R1I2</accession>
<dbReference type="SUPFAM" id="SSF51126">
    <property type="entry name" value="Pectin lyase-like"/>
    <property type="match status" value="1"/>
</dbReference>
<feature type="compositionally biased region" description="Pro residues" evidence="1">
    <location>
        <begin position="626"/>
        <end position="664"/>
    </location>
</feature>
<dbReference type="InterPro" id="IPR050909">
    <property type="entry name" value="Bact_Autotransporter_VF"/>
</dbReference>
<dbReference type="PANTHER" id="PTHR12338:SF5">
    <property type="entry name" value="ANTIGEN 43-RELATED"/>
    <property type="match status" value="1"/>
</dbReference>
<reference evidence="4 5" key="1">
    <citation type="submission" date="2018-07" db="EMBL/GenBank/DDBJ databases">
        <title>Genomic Encyclopedia of Type Strains, Phase IV (KMG-IV): sequencing the most valuable type-strain genomes for metagenomic binning, comparative biology and taxonomic classification.</title>
        <authorList>
            <person name="Goeker M."/>
        </authorList>
    </citation>
    <scope>NUCLEOTIDE SEQUENCE [LARGE SCALE GENOMIC DNA]</scope>
    <source>
        <strain evidence="4 5">DSM 103736</strain>
    </source>
</reference>
<feature type="chain" id="PRO_5016835823" evidence="2">
    <location>
        <begin position="28"/>
        <end position="988"/>
    </location>
</feature>
<dbReference type="Gene3D" id="2.40.128.130">
    <property type="entry name" value="Autotransporter beta-domain"/>
    <property type="match status" value="1"/>
</dbReference>
<dbReference type="OrthoDB" id="6053567at2"/>
<dbReference type="AlphaFoldDB" id="A0A370R1I2"/>
<dbReference type="Gene3D" id="2.160.20.20">
    <property type="match status" value="1"/>
</dbReference>
<evidence type="ECO:0000256" key="2">
    <source>
        <dbReference type="SAM" id="SignalP"/>
    </source>
</evidence>
<feature type="region of interest" description="Disordered" evidence="1">
    <location>
        <begin position="614"/>
        <end position="666"/>
    </location>
</feature>
<proteinExistence type="predicted"/>
<dbReference type="NCBIfam" id="TIGR01414">
    <property type="entry name" value="autotrans_barl"/>
    <property type="match status" value="1"/>
</dbReference>
<dbReference type="Pfam" id="PF18883">
    <property type="entry name" value="AC_1"/>
    <property type="match status" value="1"/>
</dbReference>
<comment type="caution">
    <text evidence="4">The sequence shown here is derived from an EMBL/GenBank/DDBJ whole genome shotgun (WGS) entry which is preliminary data.</text>
</comment>
<feature type="domain" description="Autotransporter" evidence="3">
    <location>
        <begin position="703"/>
        <end position="988"/>
    </location>
</feature>
<gene>
    <name evidence="4" type="ORF">C8D90_102252</name>
</gene>
<protein>
    <submittedName>
        <fullName evidence="4">Autotransporter family porin</fullName>
    </submittedName>
</protein>
<keyword evidence="2" id="KW-0732">Signal</keyword>
<dbReference type="EMBL" id="QRAP01000002">
    <property type="protein sequence ID" value="RDK95769.1"/>
    <property type="molecule type" value="Genomic_DNA"/>
</dbReference>
<evidence type="ECO:0000259" key="3">
    <source>
        <dbReference type="PROSITE" id="PS51208"/>
    </source>
</evidence>
<dbReference type="PROSITE" id="PS51208">
    <property type="entry name" value="AUTOTRANSPORTER"/>
    <property type="match status" value="1"/>
</dbReference>
<dbReference type="GO" id="GO:0019867">
    <property type="term" value="C:outer membrane"/>
    <property type="evidence" value="ECO:0007669"/>
    <property type="project" value="InterPro"/>
</dbReference>
<dbReference type="RefSeq" id="WP_147291328.1">
    <property type="nucleotide sequence ID" value="NZ_QRAP01000002.1"/>
</dbReference>
<dbReference type="InterPro" id="IPR043990">
    <property type="entry name" value="AC_1"/>
</dbReference>